<dbReference type="AlphaFoldDB" id="A0AAD7E656"/>
<organism evidence="1 2">
    <name type="scientific">Mycena pura</name>
    <dbReference type="NCBI Taxonomy" id="153505"/>
    <lineage>
        <taxon>Eukaryota</taxon>
        <taxon>Fungi</taxon>
        <taxon>Dikarya</taxon>
        <taxon>Basidiomycota</taxon>
        <taxon>Agaricomycotina</taxon>
        <taxon>Agaricomycetes</taxon>
        <taxon>Agaricomycetidae</taxon>
        <taxon>Agaricales</taxon>
        <taxon>Marasmiineae</taxon>
        <taxon>Mycenaceae</taxon>
        <taxon>Mycena</taxon>
    </lineage>
</organism>
<keyword evidence="2" id="KW-1185">Reference proteome</keyword>
<name>A0AAD7E656_9AGAR</name>
<accession>A0AAD7E656</accession>
<sequence length="194" mass="20682">MSNGTVSFNGTIHISPDFFGCVVAPNSTQLQCCAQLGSPPAPVNGTFGCPFNSAFTPADSNGTQSPLELCVKSVGNFSVVECHYDNGGLTSVVSSATASSPASKQSNGAQAGHGFSLLSMGMLVTLLVAGVSLEISGKRTTPAADDRIIMSLRPLYTKYPERTSSRQSEALTSYYFRYHPLRFQYHSRLVLAYH</sequence>
<comment type="caution">
    <text evidence="1">The sequence shown here is derived from an EMBL/GenBank/DDBJ whole genome shotgun (WGS) entry which is preliminary data.</text>
</comment>
<reference evidence="1" key="1">
    <citation type="submission" date="2023-03" db="EMBL/GenBank/DDBJ databases">
        <title>Massive genome expansion in bonnet fungi (Mycena s.s.) driven by repeated elements and novel gene families across ecological guilds.</title>
        <authorList>
            <consortium name="Lawrence Berkeley National Laboratory"/>
            <person name="Harder C.B."/>
            <person name="Miyauchi S."/>
            <person name="Viragh M."/>
            <person name="Kuo A."/>
            <person name="Thoen E."/>
            <person name="Andreopoulos B."/>
            <person name="Lu D."/>
            <person name="Skrede I."/>
            <person name="Drula E."/>
            <person name="Henrissat B."/>
            <person name="Morin E."/>
            <person name="Kohler A."/>
            <person name="Barry K."/>
            <person name="LaButti K."/>
            <person name="Morin E."/>
            <person name="Salamov A."/>
            <person name="Lipzen A."/>
            <person name="Mereny Z."/>
            <person name="Hegedus B."/>
            <person name="Baldrian P."/>
            <person name="Stursova M."/>
            <person name="Weitz H."/>
            <person name="Taylor A."/>
            <person name="Grigoriev I.V."/>
            <person name="Nagy L.G."/>
            <person name="Martin F."/>
            <person name="Kauserud H."/>
        </authorList>
    </citation>
    <scope>NUCLEOTIDE SEQUENCE</scope>
    <source>
        <strain evidence="1">9144</strain>
    </source>
</reference>
<gene>
    <name evidence="1" type="ORF">GGX14DRAFT_691999</name>
</gene>
<proteinExistence type="predicted"/>
<protein>
    <submittedName>
        <fullName evidence="1">Uncharacterized protein</fullName>
    </submittedName>
</protein>
<dbReference type="EMBL" id="JARJCW010000001">
    <property type="protein sequence ID" value="KAJ7229987.1"/>
    <property type="molecule type" value="Genomic_DNA"/>
</dbReference>
<dbReference type="Proteomes" id="UP001219525">
    <property type="component" value="Unassembled WGS sequence"/>
</dbReference>
<evidence type="ECO:0000313" key="2">
    <source>
        <dbReference type="Proteomes" id="UP001219525"/>
    </source>
</evidence>
<evidence type="ECO:0000313" key="1">
    <source>
        <dbReference type="EMBL" id="KAJ7229987.1"/>
    </source>
</evidence>